<dbReference type="OrthoDB" id="560787at2"/>
<sequence length="463" mass="52780">MSGLSKYWQICRLSLTNNQGYEFQEITAAQELSQELSSTETINLLLSLFKSKSSVAGLCLRCYVSYSILKSCQKLAALFSSNHNFSYHDLLPFVLNDDGKREIMLAEDGKTQLIIDRDGNTQVSQYKLFTVEIIGSYKSDSSSMSLDNWAFLQTKQHPELKKFLAEFGFQHLSDWAMLNNIGVKQMAQLAPRNRNLIEVFHAVYRRDRRQQKVKRLGKCPNPTQEQLQEMQTLLRERNCIFPSAESVFAALKKVASLLRQYDIWSYREPLEIYEPDSGNYAFRNDLPTENSNNAIASEEQELLNFLQDSLNKALVTAIEQTISTRIAKLNKSGKYRPFAAKFVTGLELYYCQKKSLGEITPLLGFSNWSQARRVLNPGEILNTVRIQTVQQLLTIIWQKTQNLGLTDASPSANYLQSLSIQIEAFADEAVFQAATSEIKSGKHRDLQSLYAQKIRLYCQQSSS</sequence>
<dbReference type="Proteomes" id="UP000320055">
    <property type="component" value="Unassembled WGS sequence"/>
</dbReference>
<protein>
    <submittedName>
        <fullName evidence="1">Uncharacterized protein</fullName>
    </submittedName>
</protein>
<organism evidence="1 2">
    <name type="scientific">Hyella patelloides LEGE 07179</name>
    <dbReference type="NCBI Taxonomy" id="945734"/>
    <lineage>
        <taxon>Bacteria</taxon>
        <taxon>Bacillati</taxon>
        <taxon>Cyanobacteriota</taxon>
        <taxon>Cyanophyceae</taxon>
        <taxon>Pleurocapsales</taxon>
        <taxon>Hyellaceae</taxon>
        <taxon>Hyella</taxon>
    </lineage>
</organism>
<keyword evidence="2" id="KW-1185">Reference proteome</keyword>
<dbReference type="AlphaFoldDB" id="A0A563VYB5"/>
<dbReference type="RefSeq" id="WP_144875129.1">
    <property type="nucleotide sequence ID" value="NZ_LR214164.1"/>
</dbReference>
<proteinExistence type="predicted"/>
<gene>
    <name evidence="1" type="ORF">H1P_4290005</name>
</gene>
<reference evidence="1 2" key="1">
    <citation type="submission" date="2019-01" db="EMBL/GenBank/DDBJ databases">
        <authorList>
            <person name="Brito A."/>
        </authorList>
    </citation>
    <scope>NUCLEOTIDE SEQUENCE [LARGE SCALE GENOMIC DNA]</scope>
    <source>
        <strain evidence="1">1</strain>
    </source>
</reference>
<dbReference type="EMBL" id="CAACVJ010000367">
    <property type="protein sequence ID" value="VEP16273.1"/>
    <property type="molecule type" value="Genomic_DNA"/>
</dbReference>
<evidence type="ECO:0000313" key="1">
    <source>
        <dbReference type="EMBL" id="VEP16273.1"/>
    </source>
</evidence>
<evidence type="ECO:0000313" key="2">
    <source>
        <dbReference type="Proteomes" id="UP000320055"/>
    </source>
</evidence>
<accession>A0A563VYB5</accession>
<name>A0A563VYB5_9CYAN</name>